<feature type="compositionally biased region" description="Low complexity" evidence="5">
    <location>
        <begin position="127"/>
        <end position="147"/>
    </location>
</feature>
<dbReference type="GO" id="GO:0030313">
    <property type="term" value="C:cell envelope"/>
    <property type="evidence" value="ECO:0007669"/>
    <property type="project" value="UniProtKB-SubCell"/>
</dbReference>
<dbReference type="GO" id="GO:0046688">
    <property type="term" value="P:response to copper ion"/>
    <property type="evidence" value="ECO:0007669"/>
    <property type="project" value="InterPro"/>
</dbReference>
<dbReference type="GO" id="GO:0006825">
    <property type="term" value="P:copper ion transport"/>
    <property type="evidence" value="ECO:0007669"/>
    <property type="project" value="InterPro"/>
</dbReference>
<evidence type="ECO:0000256" key="1">
    <source>
        <dbReference type="ARBA" id="ARBA00004196"/>
    </source>
</evidence>
<keyword evidence="6" id="KW-1133">Transmembrane helix</keyword>
<dbReference type="PANTHER" id="PTHR34820:SF4">
    <property type="entry name" value="INNER MEMBRANE PROTEIN YEBZ"/>
    <property type="match status" value="1"/>
</dbReference>
<feature type="compositionally biased region" description="Low complexity" evidence="5">
    <location>
        <begin position="212"/>
        <end position="229"/>
    </location>
</feature>
<feature type="chain" id="PRO_5032813165" description="CopC domain-containing protein" evidence="7">
    <location>
        <begin position="25"/>
        <end position="246"/>
    </location>
</feature>
<organism evidence="9 10">
    <name type="scientific">Thermocatellispora tengchongensis</name>
    <dbReference type="NCBI Taxonomy" id="1073253"/>
    <lineage>
        <taxon>Bacteria</taxon>
        <taxon>Bacillati</taxon>
        <taxon>Actinomycetota</taxon>
        <taxon>Actinomycetes</taxon>
        <taxon>Streptosporangiales</taxon>
        <taxon>Streptosporangiaceae</taxon>
        <taxon>Thermocatellispora</taxon>
    </lineage>
</organism>
<keyword evidence="4" id="KW-0186">Copper</keyword>
<evidence type="ECO:0000259" key="8">
    <source>
        <dbReference type="Pfam" id="PF04234"/>
    </source>
</evidence>
<dbReference type="PANTHER" id="PTHR34820">
    <property type="entry name" value="INNER MEMBRANE PROTEIN YEBZ"/>
    <property type="match status" value="1"/>
</dbReference>
<dbReference type="GO" id="GO:0042597">
    <property type="term" value="C:periplasmic space"/>
    <property type="evidence" value="ECO:0007669"/>
    <property type="project" value="InterPro"/>
</dbReference>
<dbReference type="AlphaFoldDB" id="A0A840P8J9"/>
<comment type="caution">
    <text evidence="9">The sequence shown here is derived from an EMBL/GenBank/DDBJ whole genome shotgun (WGS) entry which is preliminary data.</text>
</comment>
<feature type="region of interest" description="Disordered" evidence="5">
    <location>
        <begin position="211"/>
        <end position="246"/>
    </location>
</feature>
<dbReference type="Gene3D" id="2.60.40.1220">
    <property type="match status" value="1"/>
</dbReference>
<dbReference type="Proteomes" id="UP000578449">
    <property type="component" value="Unassembled WGS sequence"/>
</dbReference>
<accession>A0A840P8J9</accession>
<dbReference type="RefSeq" id="WP_312925634.1">
    <property type="nucleotide sequence ID" value="NZ_BAABIX010000015.1"/>
</dbReference>
<evidence type="ECO:0000256" key="4">
    <source>
        <dbReference type="ARBA" id="ARBA00023008"/>
    </source>
</evidence>
<dbReference type="EMBL" id="JACHGN010000010">
    <property type="protein sequence ID" value="MBB5135319.1"/>
    <property type="molecule type" value="Genomic_DNA"/>
</dbReference>
<keyword evidence="3 7" id="KW-0732">Signal</keyword>
<dbReference type="InterPro" id="IPR007348">
    <property type="entry name" value="CopC_dom"/>
</dbReference>
<protein>
    <recommendedName>
        <fullName evidence="8">CopC domain-containing protein</fullName>
    </recommendedName>
</protein>
<dbReference type="GO" id="GO:0005507">
    <property type="term" value="F:copper ion binding"/>
    <property type="evidence" value="ECO:0007669"/>
    <property type="project" value="InterPro"/>
</dbReference>
<evidence type="ECO:0000256" key="7">
    <source>
        <dbReference type="SAM" id="SignalP"/>
    </source>
</evidence>
<name>A0A840P8J9_9ACTN</name>
<evidence type="ECO:0000313" key="10">
    <source>
        <dbReference type="Proteomes" id="UP000578449"/>
    </source>
</evidence>
<evidence type="ECO:0000256" key="3">
    <source>
        <dbReference type="ARBA" id="ARBA00022729"/>
    </source>
</evidence>
<dbReference type="SUPFAM" id="SSF81296">
    <property type="entry name" value="E set domains"/>
    <property type="match status" value="1"/>
</dbReference>
<feature type="compositionally biased region" description="Basic and acidic residues" evidence="5">
    <location>
        <begin position="161"/>
        <end position="170"/>
    </location>
</feature>
<evidence type="ECO:0000313" key="9">
    <source>
        <dbReference type="EMBL" id="MBB5135319.1"/>
    </source>
</evidence>
<sequence>MRRLLTVLALVSAALAFAAPAALAHNVLTGSDPKDGATLAEAPERVTLTFDQPVRRGFTQLTVTGPDGARYEQGAPEVDGPDVTARVAPLGPAGEYVIGYRILSSDGHPVTGKLTFTLTKAGGGGPSVAPTPAPAASDGASDAAADAASDDAASDGAASDRAADAERRELSAQAAEASQNGGAGMAVLWIAVALVLLAGATVVAMRRNAAPAQGSATAQGSTTTQGSTTVDDSATVQDTATPAGKE</sequence>
<dbReference type="InterPro" id="IPR014755">
    <property type="entry name" value="Cu-Rt/internalin_Ig-like"/>
</dbReference>
<feature type="domain" description="CopC" evidence="8">
    <location>
        <begin position="25"/>
        <end position="118"/>
    </location>
</feature>
<evidence type="ECO:0000256" key="2">
    <source>
        <dbReference type="ARBA" id="ARBA00022723"/>
    </source>
</evidence>
<evidence type="ECO:0000256" key="6">
    <source>
        <dbReference type="SAM" id="Phobius"/>
    </source>
</evidence>
<keyword evidence="2" id="KW-0479">Metal-binding</keyword>
<feature type="compositionally biased region" description="Polar residues" evidence="5">
    <location>
        <begin position="230"/>
        <end position="240"/>
    </location>
</feature>
<feature type="signal peptide" evidence="7">
    <location>
        <begin position="1"/>
        <end position="24"/>
    </location>
</feature>
<keyword evidence="6" id="KW-0472">Membrane</keyword>
<dbReference type="Pfam" id="PF04234">
    <property type="entry name" value="CopC"/>
    <property type="match status" value="1"/>
</dbReference>
<feature type="transmembrane region" description="Helical" evidence="6">
    <location>
        <begin position="186"/>
        <end position="205"/>
    </location>
</feature>
<dbReference type="InterPro" id="IPR014756">
    <property type="entry name" value="Ig_E-set"/>
</dbReference>
<dbReference type="GO" id="GO:0005886">
    <property type="term" value="C:plasma membrane"/>
    <property type="evidence" value="ECO:0007669"/>
    <property type="project" value="TreeGrafter"/>
</dbReference>
<gene>
    <name evidence="9" type="ORF">HNP84_005055</name>
</gene>
<proteinExistence type="predicted"/>
<comment type="subcellular location">
    <subcellularLocation>
        <location evidence="1">Cell envelope</location>
    </subcellularLocation>
</comment>
<keyword evidence="10" id="KW-1185">Reference proteome</keyword>
<reference evidence="9 10" key="1">
    <citation type="submission" date="2020-08" db="EMBL/GenBank/DDBJ databases">
        <title>Genomic Encyclopedia of Type Strains, Phase IV (KMG-IV): sequencing the most valuable type-strain genomes for metagenomic binning, comparative biology and taxonomic classification.</title>
        <authorList>
            <person name="Goeker M."/>
        </authorList>
    </citation>
    <scope>NUCLEOTIDE SEQUENCE [LARGE SCALE GENOMIC DNA]</scope>
    <source>
        <strain evidence="9 10">DSM 45615</strain>
    </source>
</reference>
<dbReference type="InterPro" id="IPR032694">
    <property type="entry name" value="CopC/D"/>
</dbReference>
<feature type="region of interest" description="Disordered" evidence="5">
    <location>
        <begin position="124"/>
        <end position="174"/>
    </location>
</feature>
<evidence type="ECO:0000256" key="5">
    <source>
        <dbReference type="SAM" id="MobiDB-lite"/>
    </source>
</evidence>
<keyword evidence="6" id="KW-0812">Transmembrane</keyword>